<name>A0A0D4BZX8_9MICC</name>
<gene>
    <name evidence="2" type="ORF">UM93_10810</name>
</gene>
<dbReference type="STRING" id="1618207.UM93_10810"/>
<keyword evidence="1" id="KW-0472">Membrane</keyword>
<keyword evidence="3" id="KW-1185">Reference proteome</keyword>
<dbReference type="PATRIC" id="fig|1618207.4.peg.2191"/>
<reference evidence="2 3" key="1">
    <citation type="journal article" date="2015" name="Genome Announc.">
        <title>Complete Genome Sequencing of Protease-Producing Novel Arthrobacter sp. Strain IHBB 11108 Using PacBio Single-Molecule Real-Time Sequencing Technology.</title>
        <authorList>
            <person name="Kiran S."/>
            <person name="Swarnkar M.K."/>
            <person name="Pal M."/>
            <person name="Thakur R."/>
            <person name="Tewari R."/>
            <person name="Singh A.K."/>
            <person name="Gulati A."/>
        </authorList>
    </citation>
    <scope>NUCLEOTIDE SEQUENCE [LARGE SCALE GENOMIC DNA]</scope>
    <source>
        <strain evidence="2 3">IHBB 11108</strain>
    </source>
</reference>
<dbReference type="AlphaFoldDB" id="A0A0D4BZX8"/>
<evidence type="ECO:0000313" key="3">
    <source>
        <dbReference type="Proteomes" id="UP000061839"/>
    </source>
</evidence>
<sequence length="241" mass="26555">MSGTSNLGLPGLAFAKLLRITAIEHQSSPYRDALYLSGKISGRYTDELSLTPIVRTDFLAIPLRSDAPQLVLKRRGLGFLAAAGIDFASPAQQLLGDPEHHFNAYFAPEHSTAAAQILSPGLVAELVEHASDFDIEFIDRWAFFYASPMASRGSQPADFNPLLNALFARIRAHTAPPSEFSELQLISPDEQLHRFEMAQASRKRLSTRPSRLRTAVLIFSWTLVLSGLSYLLLQNLLPPSP</sequence>
<feature type="transmembrane region" description="Helical" evidence="1">
    <location>
        <begin position="212"/>
        <end position="233"/>
    </location>
</feature>
<protein>
    <submittedName>
        <fullName evidence="2">Uncharacterized protein</fullName>
    </submittedName>
</protein>
<evidence type="ECO:0000256" key="1">
    <source>
        <dbReference type="SAM" id="Phobius"/>
    </source>
</evidence>
<evidence type="ECO:0000313" key="2">
    <source>
        <dbReference type="EMBL" id="AJT41883.1"/>
    </source>
</evidence>
<proteinExistence type="predicted"/>
<dbReference type="OrthoDB" id="5054050at2"/>
<keyword evidence="1" id="KW-1133">Transmembrane helix</keyword>
<dbReference type="HOGENOM" id="CLU_1150014_0_0_11"/>
<dbReference type="KEGG" id="ari:UM93_10810"/>
<dbReference type="RefSeq" id="WP_045075526.1">
    <property type="nucleotide sequence ID" value="NZ_CP011005.1"/>
</dbReference>
<accession>A0A0D4BZX8</accession>
<keyword evidence="1" id="KW-0812">Transmembrane</keyword>
<dbReference type="Proteomes" id="UP000061839">
    <property type="component" value="Chromosome"/>
</dbReference>
<dbReference type="EMBL" id="CP011005">
    <property type="protein sequence ID" value="AJT41883.1"/>
    <property type="molecule type" value="Genomic_DNA"/>
</dbReference>
<organism evidence="2 3">
    <name type="scientific">Psychromicrobium lacuslunae</name>
    <dbReference type="NCBI Taxonomy" id="1618207"/>
    <lineage>
        <taxon>Bacteria</taxon>
        <taxon>Bacillati</taxon>
        <taxon>Actinomycetota</taxon>
        <taxon>Actinomycetes</taxon>
        <taxon>Micrococcales</taxon>
        <taxon>Micrococcaceae</taxon>
        <taxon>Psychromicrobium</taxon>
    </lineage>
</organism>